<name>A0ABP9HGT4_9ACTN</name>
<comment type="caution">
    <text evidence="19">The sequence shown here is derived from an EMBL/GenBank/DDBJ whole genome shotgun (WGS) entry which is preliminary data.</text>
</comment>
<dbReference type="EC" id="7.1.1.8" evidence="2 17"/>
<keyword evidence="8 17" id="KW-0812">Transmembrane</keyword>
<evidence type="ECO:0000259" key="18">
    <source>
        <dbReference type="PROSITE" id="PS51007"/>
    </source>
</evidence>
<evidence type="ECO:0000256" key="2">
    <source>
        <dbReference type="ARBA" id="ARBA00012951"/>
    </source>
</evidence>
<dbReference type="SUPFAM" id="SSF46626">
    <property type="entry name" value="Cytochrome c"/>
    <property type="match status" value="2"/>
</dbReference>
<dbReference type="Pfam" id="PF13442">
    <property type="entry name" value="Cytochrome_CBB3"/>
    <property type="match status" value="1"/>
</dbReference>
<keyword evidence="10" id="KW-0677">Repeat</keyword>
<evidence type="ECO:0000256" key="4">
    <source>
        <dbReference type="ARBA" id="ARBA00022448"/>
    </source>
</evidence>
<keyword evidence="15 17" id="KW-0472">Membrane</keyword>
<comment type="subunit">
    <text evidence="17">The cytochrome bc1 complex is composed of a cytochrome b (QcrB), the Rieske iron-sulfur protein (QcrA) and a diheme cytochrome c (QcrC) subunit.</text>
</comment>
<keyword evidence="13 17" id="KW-1133">Transmembrane helix</keyword>
<keyword evidence="12 17" id="KW-0249">Electron transport</keyword>
<keyword evidence="11 17" id="KW-1278">Translocase</keyword>
<dbReference type="InterPro" id="IPR050597">
    <property type="entry name" value="Cytochrome_c_Oxidase_Subunit"/>
</dbReference>
<evidence type="ECO:0000256" key="7">
    <source>
        <dbReference type="ARBA" id="ARBA00022660"/>
    </source>
</evidence>
<organism evidence="19 20">
    <name type="scientific">Kineococcus glutinatus</name>
    <dbReference type="NCBI Taxonomy" id="1070872"/>
    <lineage>
        <taxon>Bacteria</taxon>
        <taxon>Bacillati</taxon>
        <taxon>Actinomycetota</taxon>
        <taxon>Actinomycetes</taxon>
        <taxon>Kineosporiales</taxon>
        <taxon>Kineosporiaceae</taxon>
        <taxon>Kineococcus</taxon>
    </lineage>
</organism>
<evidence type="ECO:0000256" key="13">
    <source>
        <dbReference type="ARBA" id="ARBA00022989"/>
    </source>
</evidence>
<feature type="domain" description="Cytochrome c" evidence="18">
    <location>
        <begin position="162"/>
        <end position="240"/>
    </location>
</feature>
<keyword evidence="6 17" id="KW-0349">Heme</keyword>
<keyword evidence="9 17" id="KW-0479">Metal-binding</keyword>
<dbReference type="EMBL" id="BAABIL010000130">
    <property type="protein sequence ID" value="GAA4970369.1"/>
    <property type="molecule type" value="Genomic_DNA"/>
</dbReference>
<dbReference type="RefSeq" id="WP_345711331.1">
    <property type="nucleotide sequence ID" value="NZ_BAABIL010000130.1"/>
</dbReference>
<comment type="caution">
    <text evidence="17">Lacks conserved residue(s) required for the propagation of feature annotation.</text>
</comment>
<gene>
    <name evidence="19" type="ORF">GCM10023225_10480</name>
</gene>
<evidence type="ECO:0000256" key="16">
    <source>
        <dbReference type="ARBA" id="ARBA00029351"/>
    </source>
</evidence>
<dbReference type="InterPro" id="IPR036909">
    <property type="entry name" value="Cyt_c-like_dom_sf"/>
</dbReference>
<evidence type="ECO:0000256" key="6">
    <source>
        <dbReference type="ARBA" id="ARBA00022617"/>
    </source>
</evidence>
<evidence type="ECO:0000256" key="10">
    <source>
        <dbReference type="ARBA" id="ARBA00022737"/>
    </source>
</evidence>
<protein>
    <recommendedName>
        <fullName evidence="3 17">Cytochrome bc1 complex cytochrome c subunit</fullName>
        <ecNumber evidence="2 17">7.1.1.8</ecNumber>
    </recommendedName>
</protein>
<keyword evidence="7 17" id="KW-0679">Respiratory chain</keyword>
<accession>A0ABP9HGT4</accession>
<dbReference type="PIRSF" id="PIRSF000007">
    <property type="entry name" value="Ubiq_cycred_cyc"/>
    <property type="match status" value="1"/>
</dbReference>
<evidence type="ECO:0000256" key="15">
    <source>
        <dbReference type="ARBA" id="ARBA00023136"/>
    </source>
</evidence>
<evidence type="ECO:0000256" key="5">
    <source>
        <dbReference type="ARBA" id="ARBA00022475"/>
    </source>
</evidence>
<evidence type="ECO:0000256" key="9">
    <source>
        <dbReference type="ARBA" id="ARBA00022723"/>
    </source>
</evidence>
<comment type="catalytic activity">
    <reaction evidence="16 17">
        <text>a quinol + 2 Fe(III)-[cytochrome c](out) = a quinone + 2 Fe(II)-[cytochrome c](out) + 2 H(+)(out)</text>
        <dbReference type="Rhea" id="RHEA:11484"/>
        <dbReference type="Rhea" id="RHEA-COMP:10350"/>
        <dbReference type="Rhea" id="RHEA-COMP:14399"/>
        <dbReference type="ChEBI" id="CHEBI:15378"/>
        <dbReference type="ChEBI" id="CHEBI:24646"/>
        <dbReference type="ChEBI" id="CHEBI:29033"/>
        <dbReference type="ChEBI" id="CHEBI:29034"/>
        <dbReference type="ChEBI" id="CHEBI:132124"/>
        <dbReference type="EC" id="7.1.1.8"/>
    </reaction>
</comment>
<feature type="transmembrane region" description="Helical" evidence="17">
    <location>
        <begin position="260"/>
        <end position="279"/>
    </location>
</feature>
<dbReference type="Pfam" id="PF00034">
    <property type="entry name" value="Cytochrom_C"/>
    <property type="match status" value="1"/>
</dbReference>
<keyword evidence="20" id="KW-1185">Reference proteome</keyword>
<keyword evidence="4 17" id="KW-0813">Transport</keyword>
<keyword evidence="14 17" id="KW-0408">Iron</keyword>
<dbReference type="Gene3D" id="1.10.760.10">
    <property type="entry name" value="Cytochrome c-like domain"/>
    <property type="match status" value="2"/>
</dbReference>
<evidence type="ECO:0000256" key="14">
    <source>
        <dbReference type="ARBA" id="ARBA00023004"/>
    </source>
</evidence>
<evidence type="ECO:0000313" key="20">
    <source>
        <dbReference type="Proteomes" id="UP001501195"/>
    </source>
</evidence>
<evidence type="ECO:0000256" key="1">
    <source>
        <dbReference type="ARBA" id="ARBA00004651"/>
    </source>
</evidence>
<dbReference type="Proteomes" id="UP001501195">
    <property type="component" value="Unassembled WGS sequence"/>
</dbReference>
<dbReference type="InterPro" id="IPR009056">
    <property type="entry name" value="Cyt_c-like_dom"/>
</dbReference>
<evidence type="ECO:0000256" key="11">
    <source>
        <dbReference type="ARBA" id="ARBA00022967"/>
    </source>
</evidence>
<reference evidence="20" key="1">
    <citation type="journal article" date="2019" name="Int. J. Syst. Evol. Microbiol.">
        <title>The Global Catalogue of Microorganisms (GCM) 10K type strain sequencing project: providing services to taxonomists for standard genome sequencing and annotation.</title>
        <authorList>
            <consortium name="The Broad Institute Genomics Platform"/>
            <consortium name="The Broad Institute Genome Sequencing Center for Infectious Disease"/>
            <person name="Wu L."/>
            <person name="Ma J."/>
        </authorList>
    </citation>
    <scope>NUCLEOTIDE SEQUENCE [LARGE SCALE GENOMIC DNA]</scope>
    <source>
        <strain evidence="20">JCM 18126</strain>
    </source>
</reference>
<evidence type="ECO:0000256" key="12">
    <source>
        <dbReference type="ARBA" id="ARBA00022982"/>
    </source>
</evidence>
<evidence type="ECO:0000256" key="8">
    <source>
        <dbReference type="ARBA" id="ARBA00022692"/>
    </source>
</evidence>
<evidence type="ECO:0000256" key="3">
    <source>
        <dbReference type="ARBA" id="ARBA00017819"/>
    </source>
</evidence>
<evidence type="ECO:0000313" key="19">
    <source>
        <dbReference type="EMBL" id="GAA4970369.1"/>
    </source>
</evidence>
<proteinExistence type="predicted"/>
<comment type="subcellular location">
    <subcellularLocation>
        <location evidence="1 17">Cell membrane</location>
        <topology evidence="1 17">Multi-pass membrane protein</topology>
    </subcellularLocation>
</comment>
<dbReference type="InterPro" id="IPR009152">
    <property type="entry name" value="bc1_cytC-su"/>
</dbReference>
<feature type="domain" description="Cytochrome c" evidence="18">
    <location>
        <begin position="51"/>
        <end position="143"/>
    </location>
</feature>
<sequence length="282" mass="28845">MTRTLTALSARRRHPLAVALLIALALTLMGGLYAALAPQPASAQTASASAEDIEEGKKLFLANCATCHGFNAAGGDPAVAGAGTEGTVSGPSLIGVGAASVDFQVGTGRMPLVYQGPQAAVSEKIRFSQEQIDQMGAYIASLAPGPAKPTEEVLDYSGLSEEEIARGATIFRTNCAMCHNFAGAGGALTAGKVAPDLFGTSPQHIYEAMTTGPGPMPVFNDNIIAPEDKTAVIGFLKTIHGETEPGGNPLGYLGPVTEGLFAWVAGIGLLIVCSIWLGMKSS</sequence>
<dbReference type="PANTHER" id="PTHR33751">
    <property type="entry name" value="CBB3-TYPE CYTOCHROME C OXIDASE SUBUNIT FIXP"/>
    <property type="match status" value="1"/>
</dbReference>
<dbReference type="PANTHER" id="PTHR33751:SF13">
    <property type="entry name" value="CYTOCHROME BC1 COMPLEX CYTOCHROME C SUBUNIT"/>
    <property type="match status" value="1"/>
</dbReference>
<dbReference type="PROSITE" id="PS51007">
    <property type="entry name" value="CYTC"/>
    <property type="match status" value="2"/>
</dbReference>
<evidence type="ECO:0000256" key="17">
    <source>
        <dbReference type="PIRNR" id="PIRNR000007"/>
    </source>
</evidence>
<keyword evidence="5 17" id="KW-1003">Cell membrane</keyword>